<evidence type="ECO:0000256" key="7">
    <source>
        <dbReference type="ARBA" id="ARBA00023310"/>
    </source>
</evidence>
<dbReference type="Proteomes" id="UP001321825">
    <property type="component" value="Chromosome"/>
</dbReference>
<dbReference type="GO" id="GO:0005886">
    <property type="term" value="C:plasma membrane"/>
    <property type="evidence" value="ECO:0007669"/>
    <property type="project" value="UniProtKB-SubCell"/>
</dbReference>
<proteinExistence type="inferred from homology"/>
<comment type="similarity">
    <text evidence="8">Belongs to the ATPase delta chain family.</text>
</comment>
<dbReference type="PRINTS" id="PR00125">
    <property type="entry name" value="ATPASEDELTA"/>
</dbReference>
<keyword evidence="4 8" id="KW-0406">Ion transport</keyword>
<name>A0AAU9CHX3_9GAMM</name>
<keyword evidence="2 8" id="KW-0813">Transport</keyword>
<keyword evidence="8" id="KW-1003">Cell membrane</keyword>
<keyword evidence="3 8" id="KW-0375">Hydrogen ion transport</keyword>
<evidence type="ECO:0000256" key="1">
    <source>
        <dbReference type="ARBA" id="ARBA00004370"/>
    </source>
</evidence>
<evidence type="ECO:0000313" key="10">
    <source>
        <dbReference type="Proteomes" id="UP001321825"/>
    </source>
</evidence>
<dbReference type="HAMAP" id="MF_01416">
    <property type="entry name" value="ATP_synth_delta_bact"/>
    <property type="match status" value="1"/>
</dbReference>
<dbReference type="NCBIfam" id="TIGR01145">
    <property type="entry name" value="ATP_synt_delta"/>
    <property type="match status" value="1"/>
</dbReference>
<keyword evidence="6 8" id="KW-0139">CF(1)</keyword>
<sequence>MSEPITLARPYAEAAFKHALESGKLEQWSEMLAFLAAALSDPELAALAQNPKIGKERFLQILLDIGKGYLDQEGQNFVKLLVHNGRITLAPQIHELFERYRAEHEGIVDVEVRTAYPLEEEDQAKLTRALEKALGRKIRLQLAEDRDLIGGVVIRAGDKVIDGSVRGRLERLAKRLYS</sequence>
<organism evidence="9 10">
    <name type="scientific">Methylomarinovum caldicuralii</name>
    <dbReference type="NCBI Taxonomy" id="438856"/>
    <lineage>
        <taxon>Bacteria</taxon>
        <taxon>Pseudomonadati</taxon>
        <taxon>Pseudomonadota</taxon>
        <taxon>Gammaproteobacteria</taxon>
        <taxon>Methylococcales</taxon>
        <taxon>Methylothermaceae</taxon>
        <taxon>Methylomarinovum</taxon>
    </lineage>
</organism>
<dbReference type="GO" id="GO:0045259">
    <property type="term" value="C:proton-transporting ATP synthase complex"/>
    <property type="evidence" value="ECO:0007669"/>
    <property type="project" value="UniProtKB-KW"/>
</dbReference>
<dbReference type="SUPFAM" id="SSF47928">
    <property type="entry name" value="N-terminal domain of the delta subunit of the F1F0-ATP synthase"/>
    <property type="match status" value="1"/>
</dbReference>
<dbReference type="InterPro" id="IPR000711">
    <property type="entry name" value="ATPase_OSCP/dsu"/>
</dbReference>
<dbReference type="NCBIfam" id="NF004402">
    <property type="entry name" value="PRK05758.2-2"/>
    <property type="match status" value="1"/>
</dbReference>
<evidence type="ECO:0000256" key="4">
    <source>
        <dbReference type="ARBA" id="ARBA00023065"/>
    </source>
</evidence>
<evidence type="ECO:0000256" key="6">
    <source>
        <dbReference type="ARBA" id="ARBA00023196"/>
    </source>
</evidence>
<reference evidence="10" key="1">
    <citation type="journal article" date="2024" name="Int. J. Syst. Evol. Microbiol.">
        <title>Methylomarinovum tepidoasis sp. nov., a moderately thermophilic methanotroph of the family Methylothermaceae isolated from a deep-sea hydrothermal field.</title>
        <authorList>
            <person name="Hirayama H."/>
            <person name="Takaki Y."/>
            <person name="Abe M."/>
            <person name="Miyazaki M."/>
            <person name="Uematsu K."/>
            <person name="Matsui Y."/>
            <person name="Takai K."/>
        </authorList>
    </citation>
    <scope>NUCLEOTIDE SEQUENCE [LARGE SCALE GENOMIC DNA]</scope>
    <source>
        <strain evidence="10">IT-9</strain>
    </source>
</reference>
<evidence type="ECO:0000313" key="9">
    <source>
        <dbReference type="EMBL" id="BCX81196.1"/>
    </source>
</evidence>
<comment type="function">
    <text evidence="8">F(1)F(0) ATP synthase produces ATP from ADP in the presence of a proton or sodium gradient. F-type ATPases consist of two structural domains, F(1) containing the extramembraneous catalytic core and F(0) containing the membrane proton channel, linked together by a central stalk and a peripheral stalk. During catalysis, ATP synthesis in the catalytic domain of F(1) is coupled via a rotary mechanism of the central stalk subunits to proton translocation.</text>
</comment>
<dbReference type="PANTHER" id="PTHR11910">
    <property type="entry name" value="ATP SYNTHASE DELTA CHAIN"/>
    <property type="match status" value="1"/>
</dbReference>
<keyword evidence="10" id="KW-1185">Reference proteome</keyword>
<keyword evidence="7 8" id="KW-0066">ATP synthesis</keyword>
<dbReference type="AlphaFoldDB" id="A0AAU9CHX3"/>
<evidence type="ECO:0000256" key="2">
    <source>
        <dbReference type="ARBA" id="ARBA00022448"/>
    </source>
</evidence>
<comment type="function">
    <text evidence="8">This protein is part of the stalk that links CF(0) to CF(1). It either transmits conformational changes from CF(0) to CF(1) or is implicated in proton conduction.</text>
</comment>
<evidence type="ECO:0000256" key="3">
    <source>
        <dbReference type="ARBA" id="ARBA00022781"/>
    </source>
</evidence>
<evidence type="ECO:0000256" key="8">
    <source>
        <dbReference type="HAMAP-Rule" id="MF_01416"/>
    </source>
</evidence>
<dbReference type="GO" id="GO:0046933">
    <property type="term" value="F:proton-transporting ATP synthase activity, rotational mechanism"/>
    <property type="evidence" value="ECO:0007669"/>
    <property type="project" value="UniProtKB-UniRule"/>
</dbReference>
<evidence type="ECO:0000256" key="5">
    <source>
        <dbReference type="ARBA" id="ARBA00023136"/>
    </source>
</evidence>
<protein>
    <recommendedName>
        <fullName evidence="8">ATP synthase subunit delta</fullName>
    </recommendedName>
    <alternativeName>
        <fullName evidence="8">ATP synthase F(1) sector subunit delta</fullName>
    </alternativeName>
    <alternativeName>
        <fullName evidence="8">F-type ATPase subunit delta</fullName>
        <shortName evidence="8">F-ATPase subunit delta</shortName>
    </alternativeName>
</protein>
<dbReference type="Pfam" id="PF00213">
    <property type="entry name" value="OSCP"/>
    <property type="match status" value="1"/>
</dbReference>
<dbReference type="Gene3D" id="1.10.520.20">
    <property type="entry name" value="N-terminal domain of the delta subunit of the F1F0-ATP synthase"/>
    <property type="match status" value="1"/>
</dbReference>
<accession>A0AAU9CHX3</accession>
<comment type="subcellular location">
    <subcellularLocation>
        <location evidence="8">Cell membrane</location>
        <topology evidence="8">Peripheral membrane protein</topology>
    </subcellularLocation>
    <subcellularLocation>
        <location evidence="1">Membrane</location>
    </subcellularLocation>
</comment>
<gene>
    <name evidence="8" type="primary">atpH</name>
    <name evidence="9" type="ORF">MIT9_P0774</name>
</gene>
<dbReference type="EMBL" id="AP024714">
    <property type="protein sequence ID" value="BCX81196.1"/>
    <property type="molecule type" value="Genomic_DNA"/>
</dbReference>
<dbReference type="InterPro" id="IPR026015">
    <property type="entry name" value="ATP_synth_OSCP/delta_N_sf"/>
</dbReference>
<dbReference type="KEGG" id="mcau:MIT9_P0774"/>
<dbReference type="RefSeq" id="WP_317706130.1">
    <property type="nucleotide sequence ID" value="NZ_AP024714.1"/>
</dbReference>
<keyword evidence="5 8" id="KW-0472">Membrane</keyword>